<dbReference type="PANTHER" id="PTHR48100:SF59">
    <property type="entry name" value="ADENOSYLCOBALAMIN_ALPHA-RIBAZOLE PHOSPHATASE"/>
    <property type="match status" value="1"/>
</dbReference>
<dbReference type="InterPro" id="IPR013078">
    <property type="entry name" value="His_Pase_superF_clade-1"/>
</dbReference>
<keyword evidence="4" id="KW-1185">Reference proteome</keyword>
<dbReference type="PROSITE" id="PS00175">
    <property type="entry name" value="PG_MUTASE"/>
    <property type="match status" value="1"/>
</dbReference>
<dbReference type="InterPro" id="IPR050275">
    <property type="entry name" value="PGM_Phosphatase"/>
</dbReference>
<proteinExistence type="predicted"/>
<dbReference type="SMART" id="SM00855">
    <property type="entry name" value="PGAM"/>
    <property type="match status" value="1"/>
</dbReference>
<dbReference type="SUPFAM" id="SSF53254">
    <property type="entry name" value="Phosphoglycerate mutase-like"/>
    <property type="match status" value="1"/>
</dbReference>
<dbReference type="AlphaFoldDB" id="A0A4R9JYU9"/>
<dbReference type="GO" id="GO:0005737">
    <property type="term" value="C:cytoplasm"/>
    <property type="evidence" value="ECO:0007669"/>
    <property type="project" value="TreeGrafter"/>
</dbReference>
<evidence type="ECO:0000313" key="4">
    <source>
        <dbReference type="Proteomes" id="UP000297762"/>
    </source>
</evidence>
<evidence type="ECO:0000256" key="2">
    <source>
        <dbReference type="PIRSR" id="PIRSR613078-2"/>
    </source>
</evidence>
<comment type="caution">
    <text evidence="3">The sequence shown here is derived from an EMBL/GenBank/DDBJ whole genome shotgun (WGS) entry which is preliminary data.</text>
</comment>
<organism evidence="3 4">
    <name type="scientific">Leptospira sarikeiensis</name>
    <dbReference type="NCBI Taxonomy" id="2484943"/>
    <lineage>
        <taxon>Bacteria</taxon>
        <taxon>Pseudomonadati</taxon>
        <taxon>Spirochaetota</taxon>
        <taxon>Spirochaetia</taxon>
        <taxon>Leptospirales</taxon>
        <taxon>Leptospiraceae</taxon>
        <taxon>Leptospira</taxon>
    </lineage>
</organism>
<dbReference type="RefSeq" id="WP_135651437.1">
    <property type="nucleotide sequence ID" value="NZ_RQGF01000042.1"/>
</dbReference>
<feature type="binding site" evidence="2">
    <location>
        <begin position="11"/>
        <end position="18"/>
    </location>
    <ligand>
        <name>substrate</name>
    </ligand>
</feature>
<dbReference type="CDD" id="cd07067">
    <property type="entry name" value="HP_PGM_like"/>
    <property type="match status" value="1"/>
</dbReference>
<gene>
    <name evidence="3" type="ORF">EHQ64_19270</name>
</gene>
<feature type="active site" description="Tele-phosphohistidine intermediate" evidence="1">
    <location>
        <position position="12"/>
    </location>
</feature>
<evidence type="ECO:0000256" key="1">
    <source>
        <dbReference type="PIRSR" id="PIRSR613078-1"/>
    </source>
</evidence>
<dbReference type="Gene3D" id="3.40.50.1240">
    <property type="entry name" value="Phosphoglycerate mutase-like"/>
    <property type="match status" value="1"/>
</dbReference>
<name>A0A4R9JYU9_9LEPT</name>
<dbReference type="OrthoDB" id="9781415at2"/>
<dbReference type="Pfam" id="PF00300">
    <property type="entry name" value="His_Phos_1"/>
    <property type="match status" value="1"/>
</dbReference>
<dbReference type="Proteomes" id="UP000297762">
    <property type="component" value="Unassembled WGS sequence"/>
</dbReference>
<feature type="binding site" evidence="2">
    <location>
        <position position="61"/>
    </location>
    <ligand>
        <name>substrate</name>
    </ligand>
</feature>
<dbReference type="EMBL" id="RQGF01000042">
    <property type="protein sequence ID" value="TGL58431.1"/>
    <property type="molecule type" value="Genomic_DNA"/>
</dbReference>
<dbReference type="InterPro" id="IPR029033">
    <property type="entry name" value="His_PPase_superfam"/>
</dbReference>
<evidence type="ECO:0000313" key="3">
    <source>
        <dbReference type="EMBL" id="TGL58431.1"/>
    </source>
</evidence>
<sequence>MDLKYHIFLFRHGETDWNKERRLQGQTDTSLSELGKSQSLKLKERILKENLDIVFCSDLKRTKETCDIIFGSKNAKIIHHKGLREIHLGDAQGILESDISSQFEEKAYIAWKSKEKQFDTFRFPNGETKIEAKERIIRTVFHLLEKYKKRKIGICSHGFVLSKLLDFLSPEQASNSKFENCELIDIQITELKWKGLFHPYSGYRS</sequence>
<accession>A0A4R9JYU9</accession>
<dbReference type="GO" id="GO:0016791">
    <property type="term" value="F:phosphatase activity"/>
    <property type="evidence" value="ECO:0007669"/>
    <property type="project" value="TreeGrafter"/>
</dbReference>
<dbReference type="InterPro" id="IPR001345">
    <property type="entry name" value="PG/BPGM_mutase_AS"/>
</dbReference>
<reference evidence="3" key="1">
    <citation type="journal article" date="2019" name="PLoS Negl. Trop. Dis.">
        <title>Revisiting the worldwide diversity of Leptospira species in the environment.</title>
        <authorList>
            <person name="Vincent A.T."/>
            <person name="Schiettekatte O."/>
            <person name="Bourhy P."/>
            <person name="Veyrier F.J."/>
            <person name="Picardeau M."/>
        </authorList>
    </citation>
    <scope>NUCLEOTIDE SEQUENCE [LARGE SCALE GENOMIC DNA]</scope>
    <source>
        <strain evidence="3">201702455</strain>
    </source>
</reference>
<protein>
    <submittedName>
        <fullName evidence="3">Histidine phosphatase family protein</fullName>
    </submittedName>
</protein>
<dbReference type="PANTHER" id="PTHR48100">
    <property type="entry name" value="BROAD-SPECIFICITY PHOSPHATASE YOR283W-RELATED"/>
    <property type="match status" value="1"/>
</dbReference>
<feature type="active site" description="Proton donor/acceptor" evidence="1">
    <location>
        <position position="85"/>
    </location>
</feature>